<dbReference type="EMBL" id="JAZAVJ010000011">
    <property type="protein sequence ID" value="KAK7423135.1"/>
    <property type="molecule type" value="Genomic_DNA"/>
</dbReference>
<keyword evidence="1" id="KW-0539">Nucleus</keyword>
<dbReference type="Proteomes" id="UP001498476">
    <property type="component" value="Unassembled WGS sequence"/>
</dbReference>
<dbReference type="PANTHER" id="PTHR37540:SF5">
    <property type="entry name" value="TRANSCRIPTION FACTOR DOMAIN-CONTAINING PROTEIN"/>
    <property type="match status" value="1"/>
</dbReference>
<evidence type="ECO:0000313" key="4">
    <source>
        <dbReference type="Proteomes" id="UP001498476"/>
    </source>
</evidence>
<feature type="compositionally biased region" description="Polar residues" evidence="2">
    <location>
        <begin position="1"/>
        <end position="10"/>
    </location>
</feature>
<organism evidence="3 4">
    <name type="scientific">Neonectria punicea</name>
    <dbReference type="NCBI Taxonomy" id="979145"/>
    <lineage>
        <taxon>Eukaryota</taxon>
        <taxon>Fungi</taxon>
        <taxon>Dikarya</taxon>
        <taxon>Ascomycota</taxon>
        <taxon>Pezizomycotina</taxon>
        <taxon>Sordariomycetes</taxon>
        <taxon>Hypocreomycetidae</taxon>
        <taxon>Hypocreales</taxon>
        <taxon>Nectriaceae</taxon>
        <taxon>Neonectria</taxon>
    </lineage>
</organism>
<gene>
    <name evidence="3" type="ORF">QQX98_001211</name>
</gene>
<name>A0ABR1HPH6_9HYPO</name>
<evidence type="ECO:0000313" key="3">
    <source>
        <dbReference type="EMBL" id="KAK7423135.1"/>
    </source>
</evidence>
<reference evidence="3 4" key="1">
    <citation type="journal article" date="2025" name="Microbiol. Resour. Announc.">
        <title>Draft genome sequences for Neonectria magnoliae and Neonectria punicea, canker pathogens of Liriodendron tulipifera and Acer saccharum in West Virginia.</title>
        <authorList>
            <person name="Petronek H.M."/>
            <person name="Kasson M.T."/>
            <person name="Metheny A.M."/>
            <person name="Stauder C.M."/>
            <person name="Lovett B."/>
            <person name="Lynch S.C."/>
            <person name="Garnas J.R."/>
            <person name="Kasson L.R."/>
            <person name="Stajich J.E."/>
        </authorList>
    </citation>
    <scope>NUCLEOTIDE SEQUENCE [LARGE SCALE GENOMIC DNA]</scope>
    <source>
        <strain evidence="3 4">NRRL 64653</strain>
    </source>
</reference>
<feature type="compositionally biased region" description="Basic residues" evidence="2">
    <location>
        <begin position="47"/>
        <end position="61"/>
    </location>
</feature>
<dbReference type="InterPro" id="IPR021858">
    <property type="entry name" value="Fun_TF"/>
</dbReference>
<keyword evidence="4" id="KW-1185">Reference proteome</keyword>
<comment type="caution">
    <text evidence="3">The sequence shown here is derived from an EMBL/GenBank/DDBJ whole genome shotgun (WGS) entry which is preliminary data.</text>
</comment>
<evidence type="ECO:0000256" key="2">
    <source>
        <dbReference type="SAM" id="MobiDB-lite"/>
    </source>
</evidence>
<proteinExistence type="predicted"/>
<protein>
    <recommendedName>
        <fullName evidence="5">Transcription factor domain-containing protein</fullName>
    </recommendedName>
</protein>
<sequence length="448" mass="50380">MQVLLTTSIKESGLGRAQPAGGPEPVGFEFIVTTPSQRRSRDNQRLVRSHVTRGRSKRKGCRPLPSWINQDAEAGKRSQAKQHPGTYLVPSESRMGFPNPSRVGSELSWVPFPEFVKPYMLESIIRFLTVVRDGLYPAELCFEVESFDSGWVACLMSDPVYLHSMLFSSEAYLDDSLGRDRSLVTQFYFLKTLRLLQERIAVPDDPLATADQTIMTVVTLALAAQVFGDRATIENHMQGLERMVSLRGGLGLLRTSTDELPAKICRVDLGFALTFGHRPAFFRQAISWDRYVVDHTKRRPAHVDCDDETSAFIQSLDWRLANVWKDLQRFSDICNLACQTGHKLTHTNFSEIMISVLYRLLHISLEDYPLSECLRIGMLAFATTIFMQWQYFKLGQGSLAEMFSGALLRLQVSSVDAPPRVLFGLLTVLNTSFSDDAGMRHAACGLAR</sequence>
<feature type="region of interest" description="Disordered" evidence="2">
    <location>
        <begin position="1"/>
        <end position="92"/>
    </location>
</feature>
<dbReference type="Pfam" id="PF11951">
    <property type="entry name" value="Fungal_trans_2"/>
    <property type="match status" value="1"/>
</dbReference>
<accession>A0ABR1HPH6</accession>
<evidence type="ECO:0008006" key="5">
    <source>
        <dbReference type="Google" id="ProtNLM"/>
    </source>
</evidence>
<dbReference type="PANTHER" id="PTHR37540">
    <property type="entry name" value="TRANSCRIPTION FACTOR (ACR-2), PUTATIVE-RELATED-RELATED"/>
    <property type="match status" value="1"/>
</dbReference>
<evidence type="ECO:0000256" key="1">
    <source>
        <dbReference type="ARBA" id="ARBA00023242"/>
    </source>
</evidence>